<accession>A0A8X8C9H2</accession>
<comment type="caution">
    <text evidence="1">The sequence shown here is derived from an EMBL/GenBank/DDBJ whole genome shotgun (WGS) entry which is preliminary data.</text>
</comment>
<proteinExistence type="predicted"/>
<dbReference type="Proteomes" id="UP000886885">
    <property type="component" value="Chromosome 15D"/>
</dbReference>
<gene>
    <name evidence="1" type="ORF">POTOM_050482</name>
</gene>
<dbReference type="EMBL" id="JAAWWB010000030">
    <property type="protein sequence ID" value="KAG6745972.1"/>
    <property type="molecule type" value="Genomic_DNA"/>
</dbReference>
<evidence type="ECO:0000313" key="1">
    <source>
        <dbReference type="EMBL" id="KAG6745972.1"/>
    </source>
</evidence>
<protein>
    <submittedName>
        <fullName evidence="1">Uncharacterized protein</fullName>
    </submittedName>
</protein>
<name>A0A8X8C9H2_POPTO</name>
<evidence type="ECO:0000313" key="2">
    <source>
        <dbReference type="Proteomes" id="UP000886885"/>
    </source>
</evidence>
<keyword evidence="2" id="KW-1185">Reference proteome</keyword>
<dbReference type="AlphaFoldDB" id="A0A8X8C9H2"/>
<reference evidence="1" key="1">
    <citation type="journal article" date="2020" name="bioRxiv">
        <title>Hybrid origin of Populus tomentosa Carr. identified through genome sequencing and phylogenomic analysis.</title>
        <authorList>
            <person name="An X."/>
            <person name="Gao K."/>
            <person name="Chen Z."/>
            <person name="Li J."/>
            <person name="Yang X."/>
            <person name="Yang X."/>
            <person name="Zhou J."/>
            <person name="Guo T."/>
            <person name="Zhao T."/>
            <person name="Huang S."/>
            <person name="Miao D."/>
            <person name="Khan W.U."/>
            <person name="Rao P."/>
            <person name="Ye M."/>
            <person name="Lei B."/>
            <person name="Liao W."/>
            <person name="Wang J."/>
            <person name="Ji L."/>
            <person name="Li Y."/>
            <person name="Guo B."/>
            <person name="Mustafa N.S."/>
            <person name="Li S."/>
            <person name="Yun Q."/>
            <person name="Keller S.R."/>
            <person name="Mao J."/>
            <person name="Zhang R."/>
            <person name="Strauss S.H."/>
        </authorList>
    </citation>
    <scope>NUCLEOTIDE SEQUENCE</scope>
    <source>
        <strain evidence="1">GM15</strain>
        <tissue evidence="1">Leaf</tissue>
    </source>
</reference>
<organism evidence="1 2">
    <name type="scientific">Populus tomentosa</name>
    <name type="common">Chinese white poplar</name>
    <dbReference type="NCBI Taxonomy" id="118781"/>
    <lineage>
        <taxon>Eukaryota</taxon>
        <taxon>Viridiplantae</taxon>
        <taxon>Streptophyta</taxon>
        <taxon>Embryophyta</taxon>
        <taxon>Tracheophyta</taxon>
        <taxon>Spermatophyta</taxon>
        <taxon>Magnoliopsida</taxon>
        <taxon>eudicotyledons</taxon>
        <taxon>Gunneridae</taxon>
        <taxon>Pentapetalae</taxon>
        <taxon>rosids</taxon>
        <taxon>fabids</taxon>
        <taxon>Malpighiales</taxon>
        <taxon>Salicaceae</taxon>
        <taxon>Saliceae</taxon>
        <taxon>Populus</taxon>
    </lineage>
</organism>
<sequence>MMKLKMRRGSNSLAQAMVGATTGREKMKLTTMEQDLLPIKKLVYAGRKSTVGERGVSVGACSLLLFTAGARASEKSFARVTVVAG</sequence>